<evidence type="ECO:0000313" key="3">
    <source>
        <dbReference type="Proteomes" id="UP001589692"/>
    </source>
</evidence>
<protein>
    <submittedName>
        <fullName evidence="2">Exopolysaccharide biosynthesis protein</fullName>
    </submittedName>
</protein>
<feature type="transmembrane region" description="Helical" evidence="1">
    <location>
        <begin position="69"/>
        <end position="88"/>
    </location>
</feature>
<keyword evidence="1" id="KW-0472">Membrane</keyword>
<reference evidence="2 3" key="1">
    <citation type="submission" date="2024-09" db="EMBL/GenBank/DDBJ databases">
        <authorList>
            <person name="Sun Q."/>
            <person name="Mori K."/>
        </authorList>
    </citation>
    <scope>NUCLEOTIDE SEQUENCE [LARGE SCALE GENOMIC DNA]</scope>
    <source>
        <strain evidence="2 3">TBRC 4938</strain>
    </source>
</reference>
<dbReference type="Proteomes" id="UP001589692">
    <property type="component" value="Unassembled WGS sequence"/>
</dbReference>
<accession>A0ABV6ANH8</accession>
<evidence type="ECO:0000256" key="1">
    <source>
        <dbReference type="SAM" id="Phobius"/>
    </source>
</evidence>
<dbReference type="InterPro" id="IPR010331">
    <property type="entry name" value="ExoD"/>
</dbReference>
<comment type="caution">
    <text evidence="2">The sequence shown here is derived from an EMBL/GenBank/DDBJ whole genome shotgun (WGS) entry which is preliminary data.</text>
</comment>
<organism evidence="2 3">
    <name type="scientific">Rhizobium puerariae</name>
    <dbReference type="NCBI Taxonomy" id="1585791"/>
    <lineage>
        <taxon>Bacteria</taxon>
        <taxon>Pseudomonadati</taxon>
        <taxon>Pseudomonadota</taxon>
        <taxon>Alphaproteobacteria</taxon>
        <taxon>Hyphomicrobiales</taxon>
        <taxon>Rhizobiaceae</taxon>
        <taxon>Rhizobium/Agrobacterium group</taxon>
        <taxon>Rhizobium</taxon>
    </lineage>
</organism>
<dbReference type="Pfam" id="PF06055">
    <property type="entry name" value="ExoD"/>
    <property type="match status" value="1"/>
</dbReference>
<keyword evidence="3" id="KW-1185">Reference proteome</keyword>
<gene>
    <name evidence="2" type="ORF">ACFFP0_25300</name>
</gene>
<dbReference type="EMBL" id="JBHMAA010000032">
    <property type="protein sequence ID" value="MFB9952175.1"/>
    <property type="molecule type" value="Genomic_DNA"/>
</dbReference>
<proteinExistence type="predicted"/>
<dbReference type="PANTHER" id="PTHR41795:SF1">
    <property type="entry name" value="EXOPOLYSACCHARIDE SYNTHESIS PROTEIN"/>
    <property type="match status" value="1"/>
</dbReference>
<sequence length="215" mass="22904">MTLDESIEFRDTSTSLSDTLRRLVNGIKGQSITLREIMDAVGEQGLLLICAVASLPFLLPVSIPGVSTVFGAAIILISLAITANRLPWLPRKILDRQLETKTLVPALEKGINIVSRFDRFLKPRLSSLTSGALVNRLNGLAITFAGVLLMFPLGLVPFSNTLPGVAILLLSTGMIQRDGAIVLGGYLFNVITVAYFGVLAYAAFSAGQGIASLFG</sequence>
<dbReference type="RefSeq" id="WP_377264990.1">
    <property type="nucleotide sequence ID" value="NZ_JBHMAA010000032.1"/>
</dbReference>
<feature type="transmembrane region" description="Helical" evidence="1">
    <location>
        <begin position="179"/>
        <end position="204"/>
    </location>
</feature>
<name>A0ABV6ANH8_9HYPH</name>
<dbReference type="PIRSF" id="PIRSF033239">
    <property type="entry name" value="ExoD"/>
    <property type="match status" value="1"/>
</dbReference>
<keyword evidence="1" id="KW-0812">Transmembrane</keyword>
<keyword evidence="1" id="KW-1133">Transmembrane helix</keyword>
<evidence type="ECO:0000313" key="2">
    <source>
        <dbReference type="EMBL" id="MFB9952175.1"/>
    </source>
</evidence>
<dbReference type="PANTHER" id="PTHR41795">
    <property type="entry name" value="EXOPOLYSACCHARIDE SYNTHESIS PROTEIN"/>
    <property type="match status" value="1"/>
</dbReference>
<feature type="transmembrane region" description="Helical" evidence="1">
    <location>
        <begin position="137"/>
        <end position="159"/>
    </location>
</feature>